<feature type="domain" description="Aconitase/3-isopropylmalate dehydratase large subunit alpha/beta/alpha" evidence="7">
    <location>
        <begin position="27"/>
        <end position="437"/>
    </location>
</feature>
<dbReference type="PANTHER" id="PTHR43822:SF2">
    <property type="entry name" value="HOMOACONITASE, MITOCHONDRIAL"/>
    <property type="match status" value="1"/>
</dbReference>
<dbReference type="EMBL" id="CACVAW010000044">
    <property type="protein sequence ID" value="CAA6811461.1"/>
    <property type="molecule type" value="Genomic_DNA"/>
</dbReference>
<protein>
    <submittedName>
        <fullName evidence="8">3-isopropylmalate dehydratase large subunit (EC)</fullName>
        <ecNumber evidence="8">4.2.1.33</ecNumber>
    </submittedName>
</protein>
<sequence>MTLVEQIVSHNIGRSVKAGDLVERLPITKMFMNEVIAPPALAYFQNDFGNTLKNVDPAKQVYDPSRIFLIPDHTVPSSSAKVSEGMDMMREFAGKTGIKMFKEGDGVEHILMAESGHIVAGDIVIGTDSHTDTNGAINALSFGAGTTDAQLAMATGFMYNFTVPKSIYFNLTGKLGLGVSGKDVILYIIGMLGAQGCSKMVAEFGGKGIASLNMDDRFSMANMCVEMSARTGIFEYDDEIDKYINATGTQWDSFKSNFENDLSSYEKVIDIDLSAIEPMVAFPHLPANVIGISKLDEMIERSQRESSHSFASVTDAIVNNAYIGSCTNGRLSDLAIGARIVNDRQVHPDVNLIVIPGSRKIYNQILENGDFAKYAKAGANLESSNCGPCFGKHMGVLSNKGKMISSSNRNYKGRMGHGSSLVFLASPATVAASAIEGKITDPRKYLK</sequence>
<evidence type="ECO:0000256" key="4">
    <source>
        <dbReference type="ARBA" id="ARBA00023004"/>
    </source>
</evidence>
<dbReference type="InterPro" id="IPR001030">
    <property type="entry name" value="Acoase/IPM_deHydtase_lsu_aba"/>
</dbReference>
<dbReference type="InterPro" id="IPR018136">
    <property type="entry name" value="Aconitase_4Fe-4S_BS"/>
</dbReference>
<dbReference type="PRINTS" id="PR00415">
    <property type="entry name" value="ACONITASE"/>
</dbReference>
<reference evidence="8" key="1">
    <citation type="submission" date="2020-01" db="EMBL/GenBank/DDBJ databases">
        <authorList>
            <person name="Meier V. D."/>
            <person name="Meier V D."/>
        </authorList>
    </citation>
    <scope>NUCLEOTIDE SEQUENCE</scope>
    <source>
        <strain evidence="8">HLG_WM_MAG_12</strain>
    </source>
</reference>
<keyword evidence="3" id="KW-0479">Metal-binding</keyword>
<dbReference type="InterPro" id="IPR036008">
    <property type="entry name" value="Aconitase_4Fe-4S_dom"/>
</dbReference>
<dbReference type="Pfam" id="PF00330">
    <property type="entry name" value="Aconitase"/>
    <property type="match status" value="1"/>
</dbReference>
<evidence type="ECO:0000256" key="3">
    <source>
        <dbReference type="ARBA" id="ARBA00022723"/>
    </source>
</evidence>
<dbReference type="PROSITE" id="PS00450">
    <property type="entry name" value="ACONITASE_1"/>
    <property type="match status" value="1"/>
</dbReference>
<dbReference type="EC" id="4.2.1.33" evidence="8"/>
<dbReference type="GO" id="GO:0019752">
    <property type="term" value="P:carboxylic acid metabolic process"/>
    <property type="evidence" value="ECO:0007669"/>
    <property type="project" value="UniProtKB-ARBA"/>
</dbReference>
<dbReference type="InterPro" id="IPR050067">
    <property type="entry name" value="IPM_dehydratase_rel_enz"/>
</dbReference>
<accession>A0A6S6SWM0</accession>
<dbReference type="GO" id="GO:0003861">
    <property type="term" value="F:3-isopropylmalate dehydratase activity"/>
    <property type="evidence" value="ECO:0007669"/>
    <property type="project" value="UniProtKB-EC"/>
</dbReference>
<dbReference type="PANTHER" id="PTHR43822">
    <property type="entry name" value="HOMOACONITASE, MITOCHONDRIAL-RELATED"/>
    <property type="match status" value="1"/>
</dbReference>
<keyword evidence="5" id="KW-0411">Iron-sulfur</keyword>
<evidence type="ECO:0000313" key="8">
    <source>
        <dbReference type="EMBL" id="CAA6811461.1"/>
    </source>
</evidence>
<dbReference type="GO" id="GO:0046872">
    <property type="term" value="F:metal ion binding"/>
    <property type="evidence" value="ECO:0007669"/>
    <property type="project" value="UniProtKB-KW"/>
</dbReference>
<dbReference type="NCBIfam" id="NF001614">
    <property type="entry name" value="PRK00402.1"/>
    <property type="match status" value="1"/>
</dbReference>
<evidence type="ECO:0000256" key="6">
    <source>
        <dbReference type="ARBA" id="ARBA00023239"/>
    </source>
</evidence>
<dbReference type="InterPro" id="IPR015931">
    <property type="entry name" value="Acnase/IPM_dHydase_lsu_aba_1/3"/>
</dbReference>
<dbReference type="GO" id="GO:0008652">
    <property type="term" value="P:amino acid biosynthetic process"/>
    <property type="evidence" value="ECO:0007669"/>
    <property type="project" value="InterPro"/>
</dbReference>
<dbReference type="SUPFAM" id="SSF53732">
    <property type="entry name" value="Aconitase iron-sulfur domain"/>
    <property type="match status" value="1"/>
</dbReference>
<evidence type="ECO:0000256" key="2">
    <source>
        <dbReference type="ARBA" id="ARBA00022485"/>
    </source>
</evidence>
<dbReference type="InterPro" id="IPR006251">
    <property type="entry name" value="Homoacnase/IPMdehydase_lsu"/>
</dbReference>
<proteinExistence type="predicted"/>
<dbReference type="AlphaFoldDB" id="A0A6S6SWM0"/>
<keyword evidence="2" id="KW-0004">4Fe-4S</keyword>
<evidence type="ECO:0000259" key="7">
    <source>
        <dbReference type="Pfam" id="PF00330"/>
    </source>
</evidence>
<organism evidence="8">
    <name type="scientific">uncultured Campylobacterales bacterium</name>
    <dbReference type="NCBI Taxonomy" id="352960"/>
    <lineage>
        <taxon>Bacteria</taxon>
        <taxon>Pseudomonadati</taxon>
        <taxon>Campylobacterota</taxon>
        <taxon>Epsilonproteobacteria</taxon>
        <taxon>Campylobacterales</taxon>
        <taxon>environmental samples</taxon>
    </lineage>
</organism>
<dbReference type="GO" id="GO:0051539">
    <property type="term" value="F:4 iron, 4 sulfur cluster binding"/>
    <property type="evidence" value="ECO:0007669"/>
    <property type="project" value="UniProtKB-KW"/>
</dbReference>
<name>A0A6S6SWM0_9BACT</name>
<comment type="cofactor">
    <cofactor evidence="1">
        <name>[4Fe-4S] cluster</name>
        <dbReference type="ChEBI" id="CHEBI:49883"/>
    </cofactor>
</comment>
<keyword evidence="6 8" id="KW-0456">Lyase</keyword>
<evidence type="ECO:0000256" key="1">
    <source>
        <dbReference type="ARBA" id="ARBA00001966"/>
    </source>
</evidence>
<dbReference type="Gene3D" id="3.30.499.10">
    <property type="entry name" value="Aconitase, domain 3"/>
    <property type="match status" value="2"/>
</dbReference>
<keyword evidence="4" id="KW-0408">Iron</keyword>
<gene>
    <name evidence="8" type="ORF">HELGO_WM6437</name>
</gene>
<evidence type="ECO:0000256" key="5">
    <source>
        <dbReference type="ARBA" id="ARBA00023014"/>
    </source>
</evidence>
<dbReference type="NCBIfam" id="TIGR01343">
    <property type="entry name" value="hacA_fam"/>
    <property type="match status" value="1"/>
</dbReference>